<evidence type="ECO:0000256" key="2">
    <source>
        <dbReference type="ARBA" id="ARBA00022737"/>
    </source>
</evidence>
<feature type="region of interest" description="Disordered" evidence="4">
    <location>
        <begin position="209"/>
        <end position="252"/>
    </location>
</feature>
<dbReference type="Pfam" id="PF00400">
    <property type="entry name" value="WD40"/>
    <property type="match status" value="3"/>
</dbReference>
<dbReference type="InterPro" id="IPR051859">
    <property type="entry name" value="DCAF"/>
</dbReference>
<evidence type="ECO:0000256" key="3">
    <source>
        <dbReference type="PROSITE-ProRule" id="PRU00221"/>
    </source>
</evidence>
<feature type="region of interest" description="Disordered" evidence="4">
    <location>
        <begin position="82"/>
        <end position="139"/>
    </location>
</feature>
<dbReference type="EMBL" id="HBIB01042008">
    <property type="protein sequence ID" value="CAE0265191.1"/>
    <property type="molecule type" value="Transcribed_RNA"/>
</dbReference>
<dbReference type="InterPro" id="IPR015943">
    <property type="entry name" value="WD40/YVTN_repeat-like_dom_sf"/>
</dbReference>
<organism evidence="5">
    <name type="scientific">Palpitomonas bilix</name>
    <dbReference type="NCBI Taxonomy" id="652834"/>
    <lineage>
        <taxon>Eukaryota</taxon>
        <taxon>Eukaryota incertae sedis</taxon>
    </lineage>
</organism>
<dbReference type="PANTHER" id="PTHR19847:SF7">
    <property type="entry name" value="DDB1- AND CUL4-ASSOCIATED FACTOR 11"/>
    <property type="match status" value="1"/>
</dbReference>
<dbReference type="InterPro" id="IPR020472">
    <property type="entry name" value="WD40_PAC1"/>
</dbReference>
<dbReference type="PANTHER" id="PTHR19847">
    <property type="entry name" value="DDB1- AND CUL4-ASSOCIATED FACTOR 11"/>
    <property type="match status" value="1"/>
</dbReference>
<feature type="compositionally biased region" description="Acidic residues" evidence="4">
    <location>
        <begin position="90"/>
        <end position="108"/>
    </location>
</feature>
<dbReference type="PROSITE" id="PS50294">
    <property type="entry name" value="WD_REPEATS_REGION"/>
    <property type="match status" value="2"/>
</dbReference>
<gene>
    <name evidence="5" type="ORF">PBIL07802_LOCUS27527</name>
</gene>
<keyword evidence="1 3" id="KW-0853">WD repeat</keyword>
<accession>A0A7S3LUH9</accession>
<keyword evidence="2" id="KW-0677">Repeat</keyword>
<reference evidence="5" key="1">
    <citation type="submission" date="2021-01" db="EMBL/GenBank/DDBJ databases">
        <authorList>
            <person name="Corre E."/>
            <person name="Pelletier E."/>
            <person name="Niang G."/>
            <person name="Scheremetjew M."/>
            <person name="Finn R."/>
            <person name="Kale V."/>
            <person name="Holt S."/>
            <person name="Cochrane G."/>
            <person name="Meng A."/>
            <person name="Brown T."/>
            <person name="Cohen L."/>
        </authorList>
    </citation>
    <scope>NUCLEOTIDE SEQUENCE</scope>
    <source>
        <strain evidence="5">NIES-2562</strain>
    </source>
</reference>
<evidence type="ECO:0000256" key="1">
    <source>
        <dbReference type="ARBA" id="ARBA00022574"/>
    </source>
</evidence>
<dbReference type="InterPro" id="IPR036322">
    <property type="entry name" value="WD40_repeat_dom_sf"/>
</dbReference>
<feature type="compositionally biased region" description="Basic residues" evidence="4">
    <location>
        <begin position="129"/>
        <end position="139"/>
    </location>
</feature>
<dbReference type="SMART" id="SM00320">
    <property type="entry name" value="WD40"/>
    <property type="match status" value="7"/>
</dbReference>
<feature type="repeat" description="WD" evidence="3">
    <location>
        <begin position="434"/>
        <end position="469"/>
    </location>
</feature>
<evidence type="ECO:0000313" key="5">
    <source>
        <dbReference type="EMBL" id="CAE0265191.1"/>
    </source>
</evidence>
<dbReference type="AlphaFoldDB" id="A0A7S3LUH9"/>
<dbReference type="PROSITE" id="PS50082">
    <property type="entry name" value="WD_REPEATS_2"/>
    <property type="match status" value="2"/>
</dbReference>
<name>A0A7S3LUH9_9EUKA</name>
<dbReference type="SUPFAM" id="SSF50978">
    <property type="entry name" value="WD40 repeat-like"/>
    <property type="match status" value="1"/>
</dbReference>
<evidence type="ECO:0008006" key="6">
    <source>
        <dbReference type="Google" id="ProtNLM"/>
    </source>
</evidence>
<evidence type="ECO:0000256" key="4">
    <source>
        <dbReference type="SAM" id="MobiDB-lite"/>
    </source>
</evidence>
<dbReference type="PRINTS" id="PR00320">
    <property type="entry name" value="GPROTEINBRPT"/>
</dbReference>
<dbReference type="InterPro" id="IPR001680">
    <property type="entry name" value="WD40_rpt"/>
</dbReference>
<dbReference type="GO" id="GO:0080008">
    <property type="term" value="C:Cul4-RING E3 ubiquitin ligase complex"/>
    <property type="evidence" value="ECO:0007669"/>
    <property type="project" value="TreeGrafter"/>
</dbReference>
<feature type="region of interest" description="Disordered" evidence="4">
    <location>
        <begin position="27"/>
        <end position="50"/>
    </location>
</feature>
<protein>
    <recommendedName>
        <fullName evidence="6">Guanine nucleotide-binding protein subunit beta-like protein</fullName>
    </recommendedName>
</protein>
<dbReference type="Gene3D" id="2.130.10.10">
    <property type="entry name" value="YVTN repeat-like/Quinoprotein amine dehydrogenase"/>
    <property type="match status" value="2"/>
</dbReference>
<sequence length="651" mass="72059">MCIMLVFPTYLARACMCPLSHLRADFEEGGSEESEEAGGEGEEGEEDEEGQATILSHQGRLFLVRAGRIVGELPSRIFRSLFGRGGGEGGGEEEEEEGAVEFEVESSDDGCVSEGDEEGEPPSQPLRVQMRRPPRRASRLPRRAILPGPKKPLWVKKKMQAEAVTDAILRDSGTPVGADRRRAQSSVYSQLRRREVGLNRGRLEASPSLGSILHASEEVEGQSERRGIKRSGQGEDDERKKEEGGDVEMDTSNTSVTTKYVYGGRSHSLAGMLSPTERVHIGHRFLPNTVREANLTRVDEERGRIYGSKFSRSGQSLVVYGQDEMLHIFDGNDGLSPIREIIPQDVRWTVTDTDVAPNERFVAYSSITSDVHLCNIYGDDVLHDTLPFADGAEDSHFGIWCIRFSADGREIVASTNGGSFIRYDVERKVATSTVHAHDNDINAVAFADFDYNPHLIVTGSDDSSIKVWDQRALAGRSRRPSGILLGHTEGITHICPKGDGRYIVSNGKDQCARLFDLRKCRDSSEHTLSTIGEGSTGFDYRWMAYPSRQVPKHSLDCSVVKYSGHSVLQTLIRCYFTPMSTTGQQYVVTGSSDGVVRFYDVLTGRIVHALSEHEDVVRDVSMHPTQSVLVTSSWDGRVKVWEYGEAHRAAE</sequence>
<proteinExistence type="predicted"/>
<dbReference type="GO" id="GO:0043161">
    <property type="term" value="P:proteasome-mediated ubiquitin-dependent protein catabolic process"/>
    <property type="evidence" value="ECO:0007669"/>
    <property type="project" value="TreeGrafter"/>
</dbReference>
<feature type="repeat" description="WD" evidence="3">
    <location>
        <begin position="610"/>
        <end position="651"/>
    </location>
</feature>